<comment type="catalytic activity">
    <reaction evidence="1 10">
        <text>2 a phenolic donor + H2O2 = 2 a phenolic radical donor + 2 H2O</text>
        <dbReference type="Rhea" id="RHEA:56136"/>
        <dbReference type="ChEBI" id="CHEBI:15377"/>
        <dbReference type="ChEBI" id="CHEBI:16240"/>
        <dbReference type="ChEBI" id="CHEBI:139520"/>
        <dbReference type="ChEBI" id="CHEBI:139521"/>
        <dbReference type="EC" id="1.11.1.7"/>
    </reaction>
</comment>
<dbReference type="InterPro" id="IPR000823">
    <property type="entry name" value="Peroxidase_pln"/>
</dbReference>
<keyword evidence="6 10" id="KW-0560">Oxidoreductase</keyword>
<comment type="cofactor">
    <cofactor evidence="10">
        <name>heme b</name>
        <dbReference type="ChEBI" id="CHEBI:60344"/>
    </cofactor>
    <text evidence="10">Binds 1 heme b (iron(II)-protoporphyrin IX) group per subunit.</text>
</comment>
<evidence type="ECO:0000256" key="2">
    <source>
        <dbReference type="ARBA" id="ARBA00012313"/>
    </source>
</evidence>
<protein>
    <recommendedName>
        <fullName evidence="2 10">Peroxidase</fullName>
        <ecNumber evidence="2 10">1.11.1.7</ecNumber>
    </recommendedName>
</protein>
<evidence type="ECO:0000259" key="11">
    <source>
        <dbReference type="PROSITE" id="PS50873"/>
    </source>
</evidence>
<dbReference type="EMBL" id="JABTTQ020000008">
    <property type="protein sequence ID" value="KAK6151171.1"/>
    <property type="molecule type" value="Genomic_DNA"/>
</dbReference>
<dbReference type="EC" id="1.11.1.7" evidence="2 10"/>
<sequence length="358" mass="39585">MDHIATVTSNTPKKQLLLVDEESSYKQVYKKTKAALDKAIIKCLFHDHAILPLLNSERITMQTPALTLRTLSEEPLPPNSNKPLLLSPQLSVSSSMIASFRMPGCDASTIIASTPGNKAEKDHPDNLSLAGDGFDAVIKAKAAVDAVPRCKNKVSCADILALATRDVIALSGGPTYPVELGRLDGLKSTAESVNGNLPHPNFNLDQLNKMFTSRGLSQADMIALSACHTVGFSHCEKFSNRIYNFSRQNPVDPTLNRQYATDLQRMCPRDVDPRIAIDMDPTTPRQFDNAYFKNLVQGKGLFTSDQVLFTDRRSRNTVNTWASNPKAFNDALIEAMTKLGGSSQDREEWEYSIRLWKI</sequence>
<gene>
    <name evidence="12" type="ORF">DH2020_016103</name>
</gene>
<evidence type="ECO:0000256" key="10">
    <source>
        <dbReference type="RuleBase" id="RU362060"/>
    </source>
</evidence>
<dbReference type="Gene3D" id="1.10.520.10">
    <property type="match status" value="1"/>
</dbReference>
<comment type="subcellular location">
    <subcellularLocation>
        <location evidence="10">Secreted</location>
    </subcellularLocation>
</comment>
<keyword evidence="4 10" id="KW-0349">Heme</keyword>
<keyword evidence="7 10" id="KW-0408">Iron</keyword>
<dbReference type="PROSITE" id="PS50873">
    <property type="entry name" value="PEROXIDASE_4"/>
    <property type="match status" value="1"/>
</dbReference>
<keyword evidence="3 10" id="KW-0575">Peroxidase</keyword>
<evidence type="ECO:0000256" key="6">
    <source>
        <dbReference type="ARBA" id="ARBA00023002"/>
    </source>
</evidence>
<keyword evidence="10" id="KW-0964">Secreted</keyword>
<evidence type="ECO:0000256" key="8">
    <source>
        <dbReference type="ARBA" id="ARBA00023157"/>
    </source>
</evidence>
<comment type="function">
    <text evidence="10">Removal of H(2)O(2), oxidation of toxic reductants, biosynthesis and degradation of lignin, suberization, auxin catabolism, response to environmental stresses such as wounding, pathogen attack and oxidative stress.</text>
</comment>
<evidence type="ECO:0000256" key="5">
    <source>
        <dbReference type="ARBA" id="ARBA00022723"/>
    </source>
</evidence>
<feature type="domain" description="Plant heme peroxidase family profile" evidence="11">
    <location>
        <begin position="104"/>
        <end position="340"/>
    </location>
</feature>
<keyword evidence="10" id="KW-0106">Calcium</keyword>
<dbReference type="SUPFAM" id="SSF48113">
    <property type="entry name" value="Heme-dependent peroxidases"/>
    <property type="match status" value="1"/>
</dbReference>
<dbReference type="InterPro" id="IPR002016">
    <property type="entry name" value="Haem_peroxidase"/>
</dbReference>
<organism evidence="12 13">
    <name type="scientific">Rehmannia glutinosa</name>
    <name type="common">Chinese foxglove</name>
    <dbReference type="NCBI Taxonomy" id="99300"/>
    <lineage>
        <taxon>Eukaryota</taxon>
        <taxon>Viridiplantae</taxon>
        <taxon>Streptophyta</taxon>
        <taxon>Embryophyta</taxon>
        <taxon>Tracheophyta</taxon>
        <taxon>Spermatophyta</taxon>
        <taxon>Magnoliopsida</taxon>
        <taxon>eudicotyledons</taxon>
        <taxon>Gunneridae</taxon>
        <taxon>Pentapetalae</taxon>
        <taxon>asterids</taxon>
        <taxon>lamiids</taxon>
        <taxon>Lamiales</taxon>
        <taxon>Orobanchaceae</taxon>
        <taxon>Rehmannieae</taxon>
        <taxon>Rehmannia</taxon>
    </lineage>
</organism>
<evidence type="ECO:0000256" key="1">
    <source>
        <dbReference type="ARBA" id="ARBA00000189"/>
    </source>
</evidence>
<dbReference type="CDD" id="cd00693">
    <property type="entry name" value="secretory_peroxidase"/>
    <property type="match status" value="1"/>
</dbReference>
<dbReference type="PANTHER" id="PTHR31517:SF3">
    <property type="entry name" value="PEROXIDASE"/>
    <property type="match status" value="1"/>
</dbReference>
<dbReference type="InterPro" id="IPR010255">
    <property type="entry name" value="Haem_peroxidase_sf"/>
</dbReference>
<evidence type="ECO:0000256" key="9">
    <source>
        <dbReference type="ARBA" id="ARBA00023180"/>
    </source>
</evidence>
<keyword evidence="5 10" id="KW-0479">Metal-binding</keyword>
<proteinExistence type="inferred from homology"/>
<evidence type="ECO:0000256" key="3">
    <source>
        <dbReference type="ARBA" id="ARBA00022559"/>
    </source>
</evidence>
<keyword evidence="9" id="KW-0325">Glycoprotein</keyword>
<dbReference type="Gene3D" id="1.10.420.10">
    <property type="entry name" value="Peroxidase, domain 2"/>
    <property type="match status" value="1"/>
</dbReference>
<keyword evidence="8" id="KW-1015">Disulfide bond</keyword>
<evidence type="ECO:0000313" key="13">
    <source>
        <dbReference type="Proteomes" id="UP001318860"/>
    </source>
</evidence>
<dbReference type="Proteomes" id="UP001318860">
    <property type="component" value="Unassembled WGS sequence"/>
</dbReference>
<evidence type="ECO:0000256" key="7">
    <source>
        <dbReference type="ARBA" id="ARBA00023004"/>
    </source>
</evidence>
<dbReference type="Pfam" id="PF00141">
    <property type="entry name" value="peroxidase"/>
    <property type="match status" value="1"/>
</dbReference>
<evidence type="ECO:0000313" key="12">
    <source>
        <dbReference type="EMBL" id="KAK6151171.1"/>
    </source>
</evidence>
<comment type="caution">
    <text evidence="12">The sequence shown here is derived from an EMBL/GenBank/DDBJ whole genome shotgun (WGS) entry which is preliminary data.</text>
</comment>
<comment type="cofactor">
    <cofactor evidence="10">
        <name>Ca(2+)</name>
        <dbReference type="ChEBI" id="CHEBI:29108"/>
    </cofactor>
    <text evidence="10">Binds 2 calcium ions per subunit.</text>
</comment>
<accession>A0ABR0WX48</accession>
<dbReference type="PANTHER" id="PTHR31517">
    <property type="match status" value="1"/>
</dbReference>
<name>A0ABR0WX48_REHGL</name>
<reference evidence="12 13" key="1">
    <citation type="journal article" date="2021" name="Comput. Struct. Biotechnol. J.">
        <title>De novo genome assembly of the potent medicinal plant Rehmannia glutinosa using nanopore technology.</title>
        <authorList>
            <person name="Ma L."/>
            <person name="Dong C."/>
            <person name="Song C."/>
            <person name="Wang X."/>
            <person name="Zheng X."/>
            <person name="Niu Y."/>
            <person name="Chen S."/>
            <person name="Feng W."/>
        </authorList>
    </citation>
    <scope>NUCLEOTIDE SEQUENCE [LARGE SCALE GENOMIC DNA]</scope>
    <source>
        <strain evidence="12">DH-2019</strain>
    </source>
</reference>
<dbReference type="PRINTS" id="PR00461">
    <property type="entry name" value="PLPEROXIDASE"/>
</dbReference>
<dbReference type="InterPro" id="IPR033905">
    <property type="entry name" value="Secretory_peroxidase"/>
</dbReference>
<keyword evidence="13" id="KW-1185">Reference proteome</keyword>
<keyword evidence="10" id="KW-0376">Hydrogen peroxide</keyword>
<evidence type="ECO:0000256" key="4">
    <source>
        <dbReference type="ARBA" id="ARBA00022617"/>
    </source>
</evidence>
<dbReference type="PRINTS" id="PR00458">
    <property type="entry name" value="PEROXIDASE"/>
</dbReference>
<comment type="similarity">
    <text evidence="10">Belongs to the peroxidase family. Classical plant (class III) peroxidase subfamily.</text>
</comment>